<dbReference type="Proteomes" id="UP000654993">
    <property type="component" value="Unassembled WGS sequence"/>
</dbReference>
<organism evidence="1 2">
    <name type="scientific">Insulibacter thermoxylanivorax</name>
    <dbReference type="NCBI Taxonomy" id="2749268"/>
    <lineage>
        <taxon>Bacteria</taxon>
        <taxon>Bacillati</taxon>
        <taxon>Bacillota</taxon>
        <taxon>Bacilli</taxon>
        <taxon>Bacillales</taxon>
        <taxon>Paenibacillaceae</taxon>
        <taxon>Insulibacter</taxon>
    </lineage>
</organism>
<gene>
    <name evidence="1" type="ORF">PRECH8_04680</name>
</gene>
<evidence type="ECO:0000313" key="2">
    <source>
        <dbReference type="Proteomes" id="UP000654993"/>
    </source>
</evidence>
<sequence length="62" mass="6998">MPDIPMDSKEGLMSGLGAFIPVNINEELLLGHSLSRQFVCERVFIIKHRKSAKTRGFNVYCC</sequence>
<reference evidence="1" key="2">
    <citation type="journal article" date="2021" name="Data Brief">
        <title>Draft genome sequence data of the facultative, thermophilic, xylanolytic bacterium Paenibacillus sp. strain DA-C8.</title>
        <authorList>
            <person name="Chhe C."/>
            <person name="Uke A."/>
            <person name="Baramee S."/>
            <person name="Ungkulpasvich U."/>
            <person name="Tachaapaikoon C."/>
            <person name="Pason P."/>
            <person name="Waeonukul R."/>
            <person name="Ratanakhanokchai K."/>
            <person name="Kosugi A."/>
        </authorList>
    </citation>
    <scope>NUCLEOTIDE SEQUENCE</scope>
    <source>
        <strain evidence="1">DA-C8</strain>
    </source>
</reference>
<proteinExistence type="predicted"/>
<evidence type="ECO:0000313" key="1">
    <source>
        <dbReference type="EMBL" id="GFR37172.1"/>
    </source>
</evidence>
<name>A0A916QAI0_9BACL</name>
<protein>
    <submittedName>
        <fullName evidence="1">Uncharacterized protein</fullName>
    </submittedName>
</protein>
<comment type="caution">
    <text evidence="1">The sequence shown here is derived from an EMBL/GenBank/DDBJ whole genome shotgun (WGS) entry which is preliminary data.</text>
</comment>
<keyword evidence="2" id="KW-1185">Reference proteome</keyword>
<accession>A0A916QAI0</accession>
<dbReference type="AlphaFoldDB" id="A0A916QAI0"/>
<reference evidence="1" key="1">
    <citation type="submission" date="2020-08" db="EMBL/GenBank/DDBJ databases">
        <authorList>
            <person name="Uke A."/>
            <person name="Chhe C."/>
            <person name="Baramee S."/>
            <person name="Kosugi A."/>
        </authorList>
    </citation>
    <scope>NUCLEOTIDE SEQUENCE</scope>
    <source>
        <strain evidence="1">DA-C8</strain>
    </source>
</reference>
<dbReference type="EMBL" id="BMAQ01000003">
    <property type="protein sequence ID" value="GFR37172.1"/>
    <property type="molecule type" value="Genomic_DNA"/>
</dbReference>